<keyword evidence="1" id="KW-1133">Transmembrane helix</keyword>
<gene>
    <name evidence="3" type="ORF">Q0590_15560</name>
</gene>
<name>A0ABT8RAA0_9BACT</name>
<protein>
    <submittedName>
        <fullName evidence="3">DUF4129 domain-containing protein</fullName>
    </submittedName>
</protein>
<keyword evidence="1" id="KW-0812">Transmembrane</keyword>
<evidence type="ECO:0000256" key="1">
    <source>
        <dbReference type="SAM" id="Phobius"/>
    </source>
</evidence>
<evidence type="ECO:0000259" key="2">
    <source>
        <dbReference type="Pfam" id="PF13559"/>
    </source>
</evidence>
<accession>A0ABT8RAA0</accession>
<feature type="transmembrane region" description="Helical" evidence="1">
    <location>
        <begin position="125"/>
        <end position="143"/>
    </location>
</feature>
<evidence type="ECO:0000313" key="4">
    <source>
        <dbReference type="Proteomes" id="UP001168528"/>
    </source>
</evidence>
<evidence type="ECO:0000313" key="3">
    <source>
        <dbReference type="EMBL" id="MDO1447687.1"/>
    </source>
</evidence>
<dbReference type="EMBL" id="JAUKPO010000008">
    <property type="protein sequence ID" value="MDO1447687.1"/>
    <property type="molecule type" value="Genomic_DNA"/>
</dbReference>
<dbReference type="RefSeq" id="WP_302038491.1">
    <property type="nucleotide sequence ID" value="NZ_JAUKPO010000008.1"/>
</dbReference>
<dbReference type="InterPro" id="IPR025403">
    <property type="entry name" value="TgpA-like_C"/>
</dbReference>
<reference evidence="3" key="1">
    <citation type="submission" date="2023-07" db="EMBL/GenBank/DDBJ databases">
        <title>The genome sequence of Rhodocytophaga aerolata KACC 12507.</title>
        <authorList>
            <person name="Zhang X."/>
        </authorList>
    </citation>
    <scope>NUCLEOTIDE SEQUENCE</scope>
    <source>
        <strain evidence="3">KACC 12507</strain>
    </source>
</reference>
<comment type="caution">
    <text evidence="3">The sequence shown here is derived from an EMBL/GenBank/DDBJ whole genome shotgun (WGS) entry which is preliminary data.</text>
</comment>
<keyword evidence="4" id="KW-1185">Reference proteome</keyword>
<proteinExistence type="predicted"/>
<dbReference type="Pfam" id="PF13559">
    <property type="entry name" value="DUF4129"/>
    <property type="match status" value="1"/>
</dbReference>
<keyword evidence="1" id="KW-0472">Membrane</keyword>
<dbReference type="Proteomes" id="UP001168528">
    <property type="component" value="Unassembled WGS sequence"/>
</dbReference>
<feature type="domain" description="Protein-glutamine gamma-glutamyltransferase-like C-terminal" evidence="2">
    <location>
        <begin position="198"/>
        <end position="262"/>
    </location>
</feature>
<organism evidence="3 4">
    <name type="scientific">Rhodocytophaga aerolata</name>
    <dbReference type="NCBI Taxonomy" id="455078"/>
    <lineage>
        <taxon>Bacteria</taxon>
        <taxon>Pseudomonadati</taxon>
        <taxon>Bacteroidota</taxon>
        <taxon>Cytophagia</taxon>
        <taxon>Cytophagales</taxon>
        <taxon>Rhodocytophagaceae</taxon>
        <taxon>Rhodocytophaga</taxon>
    </lineage>
</organism>
<sequence length="285" mass="33219">MNKISTHSISRFIFACLCLLSNERGNGKAIPLGKYIYLILLTCLLPSIGTYTATARPVIEVNVKPVDSVTIRSFKKENLEKYLSDEEYRYDREYRPQAPNLWQRFKQWLFDKLIQALGDENTSNLVKWTIYIICGAVILYVILKLTNTNIRGLIYNQSQRGRMAFQESEENIHQLDFATLLKEAIAKKDYNRAIRMYYLRTLKTLSDKNIIDWRINKTNHDYVQELSNTELASGFRRLTILFEYICYGDFHMNQADFEEASAQFNAFDEQVHSKNPSISKAVPHV</sequence>
<feature type="transmembrane region" description="Helical" evidence="1">
    <location>
        <begin position="35"/>
        <end position="54"/>
    </location>
</feature>